<accession>A0A6P1D2C9</accession>
<reference evidence="3 4" key="1">
    <citation type="submission" date="2020-01" db="EMBL/GenBank/DDBJ databases">
        <title>Genetics and antimicrobial susceptibilities of Nocardia species isolated from the soil; a comparison with species isolated from humans.</title>
        <authorList>
            <person name="Carrasco G."/>
            <person name="Monzon S."/>
            <person name="Sansegundo M."/>
            <person name="Garcia E."/>
            <person name="Garrido N."/>
            <person name="Medina M.J."/>
            <person name="Villalon P."/>
            <person name="Ramirez-Arocha A.C."/>
            <person name="Jimenez P."/>
            <person name="Cuesta I."/>
            <person name="Valdezate S."/>
        </authorList>
    </citation>
    <scope>NUCLEOTIDE SEQUENCE [LARGE SCALE GENOMIC DNA]</scope>
    <source>
        <strain evidence="1 3">CNM20110639</strain>
        <strain evidence="2 4">CNM20110649</strain>
    </source>
</reference>
<dbReference type="EMBL" id="JAAGUX010000052">
    <property type="protein sequence ID" value="NEW58366.1"/>
    <property type="molecule type" value="Genomic_DNA"/>
</dbReference>
<keyword evidence="4" id="KW-1185">Reference proteome</keyword>
<organism evidence="1 3">
    <name type="scientific">Nocardia cyriacigeorgica</name>
    <dbReference type="NCBI Taxonomy" id="135487"/>
    <lineage>
        <taxon>Bacteria</taxon>
        <taxon>Bacillati</taxon>
        <taxon>Actinomycetota</taxon>
        <taxon>Actinomycetes</taxon>
        <taxon>Mycobacteriales</taxon>
        <taxon>Nocardiaceae</taxon>
        <taxon>Nocardia</taxon>
    </lineage>
</organism>
<evidence type="ECO:0000313" key="4">
    <source>
        <dbReference type="Proteomes" id="UP000470876"/>
    </source>
</evidence>
<dbReference type="RefSeq" id="WP_163825255.1">
    <property type="nucleotide sequence ID" value="NZ_JAAGUX010000052.1"/>
</dbReference>
<dbReference type="AlphaFoldDB" id="A0A6P1D2C9"/>
<dbReference type="Proteomes" id="UP000468928">
    <property type="component" value="Unassembled WGS sequence"/>
</dbReference>
<gene>
    <name evidence="1" type="ORF">GV789_09050</name>
    <name evidence="2" type="ORF">GV794_22340</name>
</gene>
<comment type="caution">
    <text evidence="1">The sequence shown here is derived from an EMBL/GenBank/DDBJ whole genome shotgun (WGS) entry which is preliminary data.</text>
</comment>
<proteinExistence type="predicted"/>
<evidence type="ECO:0000313" key="3">
    <source>
        <dbReference type="Proteomes" id="UP000468928"/>
    </source>
</evidence>
<evidence type="ECO:0000313" key="2">
    <source>
        <dbReference type="EMBL" id="NEW58366.1"/>
    </source>
</evidence>
<dbReference type="Proteomes" id="UP000470876">
    <property type="component" value="Unassembled WGS sequence"/>
</dbReference>
<sequence>MSERSERAIHTATIVVTAESSVGKGEEMSERGTRAVVAMPEASVSEVEA</sequence>
<protein>
    <submittedName>
        <fullName evidence="1">Uncharacterized protein</fullName>
    </submittedName>
</protein>
<name>A0A6P1D2C9_9NOCA</name>
<dbReference type="EMBL" id="JAAGUZ010000019">
    <property type="protein sequence ID" value="NEW44597.1"/>
    <property type="molecule type" value="Genomic_DNA"/>
</dbReference>
<evidence type="ECO:0000313" key="1">
    <source>
        <dbReference type="EMBL" id="NEW44597.1"/>
    </source>
</evidence>